<dbReference type="Pfam" id="PF09622">
    <property type="entry name" value="DUF2391"/>
    <property type="match status" value="1"/>
</dbReference>
<organism evidence="3 4">
    <name type="scientific">Desulfurobacterium pacificum</name>
    <dbReference type="NCBI Taxonomy" id="240166"/>
    <lineage>
        <taxon>Bacteria</taxon>
        <taxon>Pseudomonadati</taxon>
        <taxon>Aquificota</taxon>
        <taxon>Aquificia</taxon>
        <taxon>Desulfurobacteriales</taxon>
        <taxon>Desulfurobacteriaceae</taxon>
        <taxon>Desulfurobacterium</taxon>
    </lineage>
</organism>
<comment type="caution">
    <text evidence="3">The sequence shown here is derived from an EMBL/GenBank/DDBJ whole genome shotgun (WGS) entry which is preliminary data.</text>
</comment>
<keyword evidence="4" id="KW-1185">Reference proteome</keyword>
<dbReference type="EMBL" id="FXUB01000001">
    <property type="protein sequence ID" value="SMP07806.1"/>
    <property type="molecule type" value="Genomic_DNA"/>
</dbReference>
<gene>
    <name evidence="3" type="ORF">SAMN06265339_0511</name>
</gene>
<proteinExistence type="predicted"/>
<accession>A0ABY1NFC8</accession>
<protein>
    <submittedName>
        <fullName evidence="3">Uncharacterized membrane protein</fullName>
    </submittedName>
</protein>
<evidence type="ECO:0000256" key="1">
    <source>
        <dbReference type="SAM" id="Coils"/>
    </source>
</evidence>
<dbReference type="InterPro" id="IPR024464">
    <property type="entry name" value="DUF2391"/>
</dbReference>
<dbReference type="RefSeq" id="WP_283400015.1">
    <property type="nucleotide sequence ID" value="NZ_FXUB01000001.1"/>
</dbReference>
<evidence type="ECO:0000313" key="4">
    <source>
        <dbReference type="Proteomes" id="UP001157911"/>
    </source>
</evidence>
<feature type="transmembrane region" description="Helical" evidence="2">
    <location>
        <begin position="71"/>
        <end position="90"/>
    </location>
</feature>
<dbReference type="Proteomes" id="UP001157911">
    <property type="component" value="Unassembled WGS sequence"/>
</dbReference>
<keyword evidence="2" id="KW-0472">Membrane</keyword>
<evidence type="ECO:0000256" key="2">
    <source>
        <dbReference type="SAM" id="Phobius"/>
    </source>
</evidence>
<evidence type="ECO:0000313" key="3">
    <source>
        <dbReference type="EMBL" id="SMP07806.1"/>
    </source>
</evidence>
<feature type="transmembrane region" description="Helical" evidence="2">
    <location>
        <begin position="141"/>
        <end position="160"/>
    </location>
</feature>
<reference evidence="3 4" key="1">
    <citation type="submission" date="2017-05" db="EMBL/GenBank/DDBJ databases">
        <authorList>
            <person name="Varghese N."/>
            <person name="Submissions S."/>
        </authorList>
    </citation>
    <scope>NUCLEOTIDE SEQUENCE [LARGE SCALE GENOMIC DNA]</scope>
    <source>
        <strain evidence="3 4">DSM 15522</strain>
    </source>
</reference>
<feature type="coiled-coil region" evidence="1">
    <location>
        <begin position="3"/>
        <end position="30"/>
    </location>
</feature>
<name>A0ABY1NFC8_9BACT</name>
<keyword evidence="2" id="KW-0812">Transmembrane</keyword>
<sequence>MTDQEIKKEFETIKEEIELLEKHLSNIEGSLKQEKSSFNFNDFIQELTGAIILALPFATNADIWEISKSMSWIHAVCLLIAMVFGIYMFIKYSNFGNWKIQNVAGFLPLRLITSILISMVVSALILIALGIYPAIVDNVNWFVKTIILVSIFSVIGSIGLDAAK</sequence>
<keyword evidence="1" id="KW-0175">Coiled coil</keyword>
<keyword evidence="2" id="KW-1133">Transmembrane helix</keyword>
<feature type="transmembrane region" description="Helical" evidence="2">
    <location>
        <begin position="111"/>
        <end position="135"/>
    </location>
</feature>